<accession>A0A0M0LQV7</accession>
<dbReference type="GO" id="GO:0006261">
    <property type="term" value="P:DNA-templated DNA replication"/>
    <property type="evidence" value="ECO:0007669"/>
    <property type="project" value="TreeGrafter"/>
</dbReference>
<reference evidence="5" key="1">
    <citation type="journal article" date="2015" name="PLoS Genet.">
        <title>Genome Sequence and Transcriptome Analyses of Chrysochromulina tobin: Metabolic Tools for Enhanced Algal Fitness in the Prominent Order Prymnesiales (Haptophyceae).</title>
        <authorList>
            <person name="Hovde B.T."/>
            <person name="Deodato C.R."/>
            <person name="Hunsperger H.M."/>
            <person name="Ryken S.A."/>
            <person name="Yost W."/>
            <person name="Jha R.K."/>
            <person name="Patterson J."/>
            <person name="Monnat R.J. Jr."/>
            <person name="Barlow S.B."/>
            <person name="Starkenburg S.R."/>
            <person name="Cattolico R.A."/>
        </authorList>
    </citation>
    <scope>NUCLEOTIDE SEQUENCE</scope>
    <source>
        <strain evidence="5">CCMP291</strain>
    </source>
</reference>
<evidence type="ECO:0000256" key="1">
    <source>
        <dbReference type="ARBA" id="ARBA00004123"/>
    </source>
</evidence>
<dbReference type="EMBL" id="JWZX01000259">
    <property type="protein sequence ID" value="KOO53376.1"/>
    <property type="molecule type" value="Genomic_DNA"/>
</dbReference>
<dbReference type="PANTHER" id="PTHR13489">
    <property type="entry name" value="MINI-CHROMOSOME MAINTENANCE COMPLEX-BINDING PROTEIN"/>
    <property type="match status" value="1"/>
</dbReference>
<feature type="compositionally biased region" description="Low complexity" evidence="3">
    <location>
        <begin position="78"/>
        <end position="97"/>
    </location>
</feature>
<gene>
    <name evidence="4" type="ORF">Ctob_012280</name>
</gene>
<name>A0A0M0LQV7_9EUKA</name>
<sequence>MVQDVHDPEYYDGVYEEVHHDGSVHLRTSMYQGCLDDVGMGAHVASVRARQDIVWQRAPVVCVPIPSRSPWVDSALAGPAQPKAAAPSSGSAATRSGARGKRSAAEEAGGPGLGAEPMEEEAALVAEGEDAHSKRTRALASGQPTGGESCESCEHGDTDGDNPGSDEKAWARASARGVLLKVYGGVEEGEGAFKVHELIEVIGVLERAPEGGYDVGAGGSFDVDDEVCMSVHPLAREVAAERQQRPPPSAQPRVHTIATRRFDDVHAAWLPPATSAAEAEAIATAREQLPSLRQAVLDALGACLGGDALAAEYVLLASLSRIMQRHGEAPIGKLHLNITGCPSAAPAAPRAEARSAVAASLLSGLTELLPVCASTSLSVSALNARALAPSKDHEANCIWPAPLQLPAGALLLLDEASLGPGALSERGVANVRALTLLLDAQKVPYDFTFFAVDFGVDVSIISLSTSKSMLAIGCQLPLRVAPVTPSAAALAPAEARTAARRYLGLASRLQHRLSAIGPELSQLAQDEFVTARQADPSVNADDFARLLTLTRLVAASALAPAVTMEHYAHAKALEMARCARVRTREVAV</sequence>
<keyword evidence="5" id="KW-1185">Reference proteome</keyword>
<feature type="region of interest" description="Disordered" evidence="3">
    <location>
        <begin position="78"/>
        <end position="169"/>
    </location>
</feature>
<protein>
    <submittedName>
        <fullName evidence="4">Mini-chromosome maintenance complex-binding protein</fullName>
    </submittedName>
</protein>
<comment type="caution">
    <text evidence="4">The sequence shown here is derived from an EMBL/GenBank/DDBJ whole genome shotgun (WGS) entry which is preliminary data.</text>
</comment>
<evidence type="ECO:0000256" key="2">
    <source>
        <dbReference type="ARBA" id="ARBA00023242"/>
    </source>
</evidence>
<dbReference type="AlphaFoldDB" id="A0A0M0LQV7"/>
<comment type="subcellular location">
    <subcellularLocation>
        <location evidence="1">Nucleus</location>
    </subcellularLocation>
</comment>
<dbReference type="PANTHER" id="PTHR13489:SF0">
    <property type="entry name" value="MINI-CHROMOSOME MAINTENANCE COMPLEX-BINDING PROTEIN"/>
    <property type="match status" value="1"/>
</dbReference>
<proteinExistence type="predicted"/>
<evidence type="ECO:0000313" key="4">
    <source>
        <dbReference type="EMBL" id="KOO53376.1"/>
    </source>
</evidence>
<dbReference type="OrthoDB" id="329666at2759"/>
<evidence type="ECO:0000313" key="5">
    <source>
        <dbReference type="Proteomes" id="UP000037460"/>
    </source>
</evidence>
<dbReference type="InterPro" id="IPR019140">
    <property type="entry name" value="MCM_complex-bd"/>
</dbReference>
<keyword evidence="2" id="KW-0539">Nucleus</keyword>
<dbReference type="Proteomes" id="UP000037460">
    <property type="component" value="Unassembled WGS sequence"/>
</dbReference>
<organism evidence="4 5">
    <name type="scientific">Chrysochromulina tobinii</name>
    <dbReference type="NCBI Taxonomy" id="1460289"/>
    <lineage>
        <taxon>Eukaryota</taxon>
        <taxon>Haptista</taxon>
        <taxon>Haptophyta</taxon>
        <taxon>Prymnesiophyceae</taxon>
        <taxon>Prymnesiales</taxon>
        <taxon>Chrysochromulinaceae</taxon>
        <taxon>Chrysochromulina</taxon>
    </lineage>
</organism>
<dbReference type="GO" id="GO:0003682">
    <property type="term" value="F:chromatin binding"/>
    <property type="evidence" value="ECO:0007669"/>
    <property type="project" value="TreeGrafter"/>
</dbReference>
<dbReference type="GO" id="GO:0005634">
    <property type="term" value="C:nucleus"/>
    <property type="evidence" value="ECO:0007669"/>
    <property type="project" value="UniProtKB-SubCell"/>
</dbReference>
<dbReference type="Pfam" id="PF09739">
    <property type="entry name" value="MCM_bind"/>
    <property type="match status" value="1"/>
</dbReference>
<evidence type="ECO:0000256" key="3">
    <source>
        <dbReference type="SAM" id="MobiDB-lite"/>
    </source>
</evidence>